<dbReference type="Pfam" id="PF20152">
    <property type="entry name" value="DUF6534"/>
    <property type="match status" value="1"/>
</dbReference>
<dbReference type="Proteomes" id="UP000017559">
    <property type="component" value="Unassembled WGS sequence"/>
</dbReference>
<feature type="transmembrane region" description="Helical" evidence="1">
    <location>
        <begin position="116"/>
        <end position="137"/>
    </location>
</feature>
<reference evidence="3 4" key="1">
    <citation type="journal article" date="2014" name="BMC Genomics">
        <title>Genome and secretome analysis of the hemibiotrophic fungal pathogen, Moniliophthora roreri, which causes frosty pod rot disease of cacao: mechanisms of the biotrophic and necrotrophic phases.</title>
        <authorList>
            <person name="Meinhardt L.W."/>
            <person name="Costa G.G.L."/>
            <person name="Thomazella D.P.T."/>
            <person name="Teixeira P.J.P.L."/>
            <person name="Carazzolle M.F."/>
            <person name="Schuster S.C."/>
            <person name="Carlson J.E."/>
            <person name="Guiltinan M.J."/>
            <person name="Mieczkowski P."/>
            <person name="Farmer A."/>
            <person name="Ramaraj T."/>
            <person name="Crozier J."/>
            <person name="Davis R.E."/>
            <person name="Shao J."/>
            <person name="Melnick R.L."/>
            <person name="Pereira G.A.G."/>
            <person name="Bailey B.A."/>
        </authorList>
    </citation>
    <scope>NUCLEOTIDE SEQUENCE [LARGE SCALE GENOMIC DNA]</scope>
    <source>
        <strain evidence="3 4">MCA 2997</strain>
    </source>
</reference>
<dbReference type="OrthoDB" id="2562493at2759"/>
<evidence type="ECO:0000256" key="1">
    <source>
        <dbReference type="SAM" id="Phobius"/>
    </source>
</evidence>
<dbReference type="HOGENOM" id="CLU_046025_2_0_1"/>
<sequence length="326" mass="36532">MGDFDMVVGTYLLGIFVNTFLFGLVCYQFLVYKNTKFNDPTWIKSVVAALFFIDVIHSIVEVYGAWEMCVTNYANPPSLFFVSWVIPFTAATTAVAALITQAFLCHRVRGLTKNNILTGLIGLLSVVGCVFGITAGIKSGIIREVAKFGPLAPFVIRKLYFDVFDPLQNTEAFPEVWLSFQTAADVLITAALTVVLYRSRTGFRRTDSIINRLIRGAIQTGFFVTVFALGDLFSFLFIRDTNWYAFFAFPIGRIYTNTMLDTLNSRQSLKQVASGTLDMDTESNAIEFRMNTRGTMTKNTITVTKDIVTDQRELEEASKNKDKKSP</sequence>
<comment type="caution">
    <text evidence="3">The sequence shown here is derived from an EMBL/GenBank/DDBJ whole genome shotgun (WGS) entry which is preliminary data.</text>
</comment>
<keyword evidence="4" id="KW-1185">Reference proteome</keyword>
<feature type="transmembrane region" description="Helical" evidence="1">
    <location>
        <begin position="42"/>
        <end position="60"/>
    </location>
</feature>
<dbReference type="KEGG" id="mrr:Moror_11537"/>
<feature type="transmembrane region" description="Helical" evidence="1">
    <location>
        <begin position="6"/>
        <end position="30"/>
    </location>
</feature>
<dbReference type="PANTHER" id="PTHR40465:SF1">
    <property type="entry name" value="DUF6534 DOMAIN-CONTAINING PROTEIN"/>
    <property type="match status" value="1"/>
</dbReference>
<dbReference type="PANTHER" id="PTHR40465">
    <property type="entry name" value="CHROMOSOME 1, WHOLE GENOME SHOTGUN SEQUENCE"/>
    <property type="match status" value="1"/>
</dbReference>
<feature type="domain" description="DUF6534" evidence="2">
    <location>
        <begin position="182"/>
        <end position="268"/>
    </location>
</feature>
<dbReference type="EMBL" id="AWSO01001385">
    <property type="protein sequence ID" value="ESK84001.1"/>
    <property type="molecule type" value="Genomic_DNA"/>
</dbReference>
<dbReference type="InterPro" id="IPR045339">
    <property type="entry name" value="DUF6534"/>
</dbReference>
<keyword evidence="1" id="KW-0472">Membrane</keyword>
<feature type="transmembrane region" description="Helical" evidence="1">
    <location>
        <begin position="176"/>
        <end position="197"/>
    </location>
</feature>
<evidence type="ECO:0000259" key="2">
    <source>
        <dbReference type="Pfam" id="PF20152"/>
    </source>
</evidence>
<name>V2WTV9_MONRO</name>
<gene>
    <name evidence="3" type="ORF">Moror_11537</name>
</gene>
<feature type="transmembrane region" description="Helical" evidence="1">
    <location>
        <begin position="217"/>
        <end position="237"/>
    </location>
</feature>
<accession>V2WTV9</accession>
<protein>
    <recommendedName>
        <fullName evidence="2">DUF6534 domain-containing protein</fullName>
    </recommendedName>
</protein>
<evidence type="ECO:0000313" key="4">
    <source>
        <dbReference type="Proteomes" id="UP000017559"/>
    </source>
</evidence>
<organism evidence="3 4">
    <name type="scientific">Moniliophthora roreri (strain MCA 2997)</name>
    <name type="common">Cocoa frosty pod rot fungus</name>
    <name type="synonym">Crinipellis roreri</name>
    <dbReference type="NCBI Taxonomy" id="1381753"/>
    <lineage>
        <taxon>Eukaryota</taxon>
        <taxon>Fungi</taxon>
        <taxon>Dikarya</taxon>
        <taxon>Basidiomycota</taxon>
        <taxon>Agaricomycotina</taxon>
        <taxon>Agaricomycetes</taxon>
        <taxon>Agaricomycetidae</taxon>
        <taxon>Agaricales</taxon>
        <taxon>Marasmiineae</taxon>
        <taxon>Marasmiaceae</taxon>
        <taxon>Moniliophthora</taxon>
    </lineage>
</organism>
<feature type="transmembrane region" description="Helical" evidence="1">
    <location>
        <begin position="80"/>
        <end position="104"/>
    </location>
</feature>
<dbReference type="AlphaFoldDB" id="V2WTV9"/>
<evidence type="ECO:0000313" key="3">
    <source>
        <dbReference type="EMBL" id="ESK84001.1"/>
    </source>
</evidence>
<proteinExistence type="predicted"/>
<keyword evidence="1" id="KW-0812">Transmembrane</keyword>
<keyword evidence="1" id="KW-1133">Transmembrane helix</keyword>